<gene>
    <name evidence="3" type="ORF">KDA27_20155</name>
</gene>
<reference evidence="3" key="2">
    <citation type="journal article" date="2021" name="Microbiome">
        <title>Successional dynamics and alternative stable states in a saline activated sludge microbial community over 9 years.</title>
        <authorList>
            <person name="Wang Y."/>
            <person name="Ye J."/>
            <person name="Ju F."/>
            <person name="Liu L."/>
            <person name="Boyd J.A."/>
            <person name="Deng Y."/>
            <person name="Parks D.H."/>
            <person name="Jiang X."/>
            <person name="Yin X."/>
            <person name="Woodcroft B.J."/>
            <person name="Tyson G.W."/>
            <person name="Hugenholtz P."/>
            <person name="Polz M.F."/>
            <person name="Zhang T."/>
        </authorList>
    </citation>
    <scope>NUCLEOTIDE SEQUENCE</scope>
    <source>
        <strain evidence="3">HKST-UBA02</strain>
    </source>
</reference>
<dbReference type="Pfam" id="PF02120">
    <property type="entry name" value="Flg_hook"/>
    <property type="match status" value="1"/>
</dbReference>
<name>A0A956NI21_UNCEI</name>
<dbReference type="Proteomes" id="UP000739538">
    <property type="component" value="Unassembled WGS sequence"/>
</dbReference>
<keyword evidence="3" id="KW-0969">Cilium</keyword>
<feature type="domain" description="Flagellar hook-length control protein-like C-terminal" evidence="2">
    <location>
        <begin position="143"/>
        <end position="217"/>
    </location>
</feature>
<feature type="compositionally biased region" description="Polar residues" evidence="1">
    <location>
        <begin position="117"/>
        <end position="126"/>
    </location>
</feature>
<feature type="compositionally biased region" description="Basic and acidic residues" evidence="1">
    <location>
        <begin position="82"/>
        <end position="94"/>
    </location>
</feature>
<feature type="region of interest" description="Disordered" evidence="1">
    <location>
        <begin position="210"/>
        <end position="282"/>
    </location>
</feature>
<dbReference type="InterPro" id="IPR021136">
    <property type="entry name" value="Flagellar_hook_control-like_C"/>
</dbReference>
<comment type="caution">
    <text evidence="3">The sequence shown here is derived from an EMBL/GenBank/DDBJ whole genome shotgun (WGS) entry which is preliminary data.</text>
</comment>
<dbReference type="InterPro" id="IPR038610">
    <property type="entry name" value="FliK-like_C_sf"/>
</dbReference>
<sequence length="282" mass="29560">MTRIDSSQPHSGSSSPRGKEASTKKPKTPFSQLLETTSQTFVRNTDSAPTQSGFAVGSSQGDPTEPQATERGFAAAPGDEYETPRTTDDARAAEESGAAAAADQAAPRNDSRRHTTESAAKNPKTQLETLLPKLVEAFRIGRNRAGSAEVQMDLKATTAGGMGIRMRQGPRGIQALLTVDQYATKQALEAQVGELTRRLEAQGLRVDEIRVSIGSDEPRPSGGNPQGDQGSHDPYADSPGAGPESHSWSSGSEVTGAIPSTRPSGAAGAGSPSRRSRTDYSL</sequence>
<feature type="region of interest" description="Disordered" evidence="1">
    <location>
        <begin position="1"/>
        <end position="126"/>
    </location>
</feature>
<dbReference type="AlphaFoldDB" id="A0A956NI21"/>
<proteinExistence type="predicted"/>
<keyword evidence="3" id="KW-0282">Flagellum</keyword>
<dbReference type="EMBL" id="JAGQHS010000144">
    <property type="protein sequence ID" value="MCA9758118.1"/>
    <property type="molecule type" value="Genomic_DNA"/>
</dbReference>
<accession>A0A956NI21</accession>
<evidence type="ECO:0000313" key="3">
    <source>
        <dbReference type="EMBL" id="MCA9758118.1"/>
    </source>
</evidence>
<evidence type="ECO:0000259" key="2">
    <source>
        <dbReference type="Pfam" id="PF02120"/>
    </source>
</evidence>
<feature type="compositionally biased region" description="Low complexity" evidence="1">
    <location>
        <begin position="1"/>
        <end position="15"/>
    </location>
</feature>
<evidence type="ECO:0000256" key="1">
    <source>
        <dbReference type="SAM" id="MobiDB-lite"/>
    </source>
</evidence>
<feature type="compositionally biased region" description="Low complexity" evidence="1">
    <location>
        <begin position="95"/>
        <end position="106"/>
    </location>
</feature>
<reference evidence="3" key="1">
    <citation type="submission" date="2020-04" db="EMBL/GenBank/DDBJ databases">
        <authorList>
            <person name="Zhang T."/>
        </authorList>
    </citation>
    <scope>NUCLEOTIDE SEQUENCE</scope>
    <source>
        <strain evidence="3">HKST-UBA02</strain>
    </source>
</reference>
<organism evidence="3 4">
    <name type="scientific">Eiseniibacteriota bacterium</name>
    <dbReference type="NCBI Taxonomy" id="2212470"/>
    <lineage>
        <taxon>Bacteria</taxon>
        <taxon>Candidatus Eiseniibacteriota</taxon>
    </lineage>
</organism>
<evidence type="ECO:0000313" key="4">
    <source>
        <dbReference type="Proteomes" id="UP000739538"/>
    </source>
</evidence>
<protein>
    <submittedName>
        <fullName evidence="3">Flagellar hook-length control protein FliK</fullName>
    </submittedName>
</protein>
<dbReference type="Gene3D" id="3.30.750.140">
    <property type="match status" value="1"/>
</dbReference>
<keyword evidence="3" id="KW-0966">Cell projection</keyword>
<feature type="compositionally biased region" description="Polar residues" evidence="1">
    <location>
        <begin position="29"/>
        <end position="62"/>
    </location>
</feature>